<sequence length="613" mass="65338">MAKSRFTIRPSSKRSATAAGMKRKWENQPTSNLTSPPPHPLDSTSNSTPSKKRRLSTAASTSDGGSRIRSSAWQMVVIGGGASGARAGSESPDPLVGDEDEDIEVAWDEDQGNIIRQERPNARIGTQSAGPAPDFLTGILHPHPSGLDSDTVVPHARPRLPTALIEASASAPASVLMNPDSEFQRRAALILFPYGGCPPPVPATAPAPTLSTPHPNPNPITRGRTTRILLPNGSRQYTVSLPDGGHHVTVIPRHFPGPALAAARAPAPPSTYSDLDTAFARVTTSIIRTGPQTPYAYLEATTNEFRGGETFRYYDHQIREYDMAPPSRPRTEFEISTSALQGPATPFLLSSTRNRAQFEIPPSISGAIPPAEASRAPILSNPSLHTTPLAARAEAASKSPIAMRTSSAQTAAAASLSNNALRTTPPTVPARASASPTSTQTPAASPPPTLSRPASKAPTPSPQPPSKPSQKPSGNRKILRRSFPSSSPVGKIQATRPLSNDRAPPAQKPQPKISGNRTILRRSFPSSSPVRKILAERPLSNDRPLTTSKLRPQPKPKPPSSSAFHRPLRQVSLPGGGLLSRPYPQPPEMRQRWTFGLGVEVGDSESEEDEEEE</sequence>
<keyword evidence="3" id="KW-1185">Reference proteome</keyword>
<name>A0A6G1GSS7_9PEZI</name>
<evidence type="ECO:0000313" key="3">
    <source>
        <dbReference type="Proteomes" id="UP000800041"/>
    </source>
</evidence>
<feature type="region of interest" description="Disordered" evidence="1">
    <location>
        <begin position="1"/>
        <end position="68"/>
    </location>
</feature>
<reference evidence="2" key="1">
    <citation type="journal article" date="2020" name="Stud. Mycol.">
        <title>101 Dothideomycetes genomes: a test case for predicting lifestyles and emergence of pathogens.</title>
        <authorList>
            <person name="Haridas S."/>
            <person name="Albert R."/>
            <person name="Binder M."/>
            <person name="Bloem J."/>
            <person name="Labutti K."/>
            <person name="Salamov A."/>
            <person name="Andreopoulos B."/>
            <person name="Baker S."/>
            <person name="Barry K."/>
            <person name="Bills G."/>
            <person name="Bluhm B."/>
            <person name="Cannon C."/>
            <person name="Castanera R."/>
            <person name="Culley D."/>
            <person name="Daum C."/>
            <person name="Ezra D."/>
            <person name="Gonzalez J."/>
            <person name="Henrissat B."/>
            <person name="Kuo A."/>
            <person name="Liang C."/>
            <person name="Lipzen A."/>
            <person name="Lutzoni F."/>
            <person name="Magnuson J."/>
            <person name="Mondo S."/>
            <person name="Nolan M."/>
            <person name="Ohm R."/>
            <person name="Pangilinan J."/>
            <person name="Park H.-J."/>
            <person name="Ramirez L."/>
            <person name="Alfaro M."/>
            <person name="Sun H."/>
            <person name="Tritt A."/>
            <person name="Yoshinaga Y."/>
            <person name="Zwiers L.-H."/>
            <person name="Turgeon B."/>
            <person name="Goodwin S."/>
            <person name="Spatafora J."/>
            <person name="Crous P."/>
            <person name="Grigoriev I."/>
        </authorList>
    </citation>
    <scope>NUCLEOTIDE SEQUENCE</scope>
    <source>
        <strain evidence="2">CBS 113979</strain>
    </source>
</reference>
<dbReference type="Proteomes" id="UP000800041">
    <property type="component" value="Unassembled WGS sequence"/>
</dbReference>
<organism evidence="2 3">
    <name type="scientific">Aulographum hederae CBS 113979</name>
    <dbReference type="NCBI Taxonomy" id="1176131"/>
    <lineage>
        <taxon>Eukaryota</taxon>
        <taxon>Fungi</taxon>
        <taxon>Dikarya</taxon>
        <taxon>Ascomycota</taxon>
        <taxon>Pezizomycotina</taxon>
        <taxon>Dothideomycetes</taxon>
        <taxon>Pleosporomycetidae</taxon>
        <taxon>Aulographales</taxon>
        <taxon>Aulographaceae</taxon>
    </lineage>
</organism>
<gene>
    <name evidence="2" type="ORF">K402DRAFT_423447</name>
</gene>
<feature type="compositionally biased region" description="Low complexity" evidence="1">
    <location>
        <begin position="405"/>
        <end position="443"/>
    </location>
</feature>
<feature type="region of interest" description="Disordered" evidence="1">
    <location>
        <begin position="391"/>
        <end position="590"/>
    </location>
</feature>
<dbReference type="EMBL" id="ML977172">
    <property type="protein sequence ID" value="KAF1983854.1"/>
    <property type="molecule type" value="Genomic_DNA"/>
</dbReference>
<evidence type="ECO:0000256" key="1">
    <source>
        <dbReference type="SAM" id="MobiDB-lite"/>
    </source>
</evidence>
<accession>A0A6G1GSS7</accession>
<evidence type="ECO:0000313" key="2">
    <source>
        <dbReference type="EMBL" id="KAF1983854.1"/>
    </source>
</evidence>
<protein>
    <submittedName>
        <fullName evidence="2">Uncharacterized protein</fullName>
    </submittedName>
</protein>
<dbReference type="AlphaFoldDB" id="A0A6G1GSS7"/>
<proteinExistence type="predicted"/>
<feature type="compositionally biased region" description="Polar residues" evidence="1">
    <location>
        <begin position="57"/>
        <end position="68"/>
    </location>
</feature>